<accession>A0ABQ9IIG1</accession>
<dbReference type="Gene3D" id="3.30.70.270">
    <property type="match status" value="1"/>
</dbReference>
<dbReference type="PANTHER" id="PTHR37984:SF5">
    <property type="entry name" value="PROTEIN NYNRIN-LIKE"/>
    <property type="match status" value="1"/>
</dbReference>
<dbReference type="EC" id="2.7.7.49" evidence="1"/>
<dbReference type="InterPro" id="IPR050951">
    <property type="entry name" value="Retrovirus_Pol_polyprotein"/>
</dbReference>
<keyword evidence="6" id="KW-1185">Reference proteome</keyword>
<evidence type="ECO:0000256" key="2">
    <source>
        <dbReference type="ARBA" id="ARBA00023268"/>
    </source>
</evidence>
<sequence length="394" mass="45133">MVTYYSRFIHGASTIATPLRRLLCKNTIFKWTSACEAAFQKLKQVIASDQLPVPYDSDLQVQFACDASPTGIARVLSHIVYGHEHPLALASCLLTTAEQNYSQLDRETLAIVFTVDNFSQYLFCRHFKFVTDNQPLTRILNHQAALPKITVGHIQPYAAFLIGFNYTIDFKKGIEKKLKQLCDATIEQISILAVTYQLLKEETKKDATLSTVMKYLLDKNTSEPDYIIESGILFLGQRDVPASVQSDVLNELHRTRVGITNIKQLARRYVYRKKIDSDIEIHVRSCSRCVAIKNTKAPSHPWGESEHNFQRIHIDYVSPYQDHHFLIMVDAKSKLAEIIYFQGMGFQKLWYRTMQRSPLVRNLHNSVKKQVSFNNSVQHDTQQLTVLLNAMSKS</sequence>
<dbReference type="SUPFAM" id="SSF56672">
    <property type="entry name" value="DNA/RNA polymerases"/>
    <property type="match status" value="1"/>
</dbReference>
<evidence type="ECO:0000259" key="3">
    <source>
        <dbReference type="Pfam" id="PF17919"/>
    </source>
</evidence>
<dbReference type="InterPro" id="IPR043128">
    <property type="entry name" value="Rev_trsase/Diguanyl_cyclase"/>
</dbReference>
<protein>
    <recommendedName>
        <fullName evidence="1">RNA-directed DNA polymerase</fullName>
        <ecNumber evidence="1">2.7.7.49</ecNumber>
    </recommendedName>
</protein>
<comment type="caution">
    <text evidence="5">The sequence shown here is derived from an EMBL/GenBank/DDBJ whole genome shotgun (WGS) entry which is preliminary data.</text>
</comment>
<evidence type="ECO:0000313" key="5">
    <source>
        <dbReference type="EMBL" id="KAJ8896492.1"/>
    </source>
</evidence>
<evidence type="ECO:0000256" key="1">
    <source>
        <dbReference type="ARBA" id="ARBA00012493"/>
    </source>
</evidence>
<feature type="domain" description="Reverse transcriptase/retrotransposon-derived protein RNase H-like" evidence="3">
    <location>
        <begin position="31"/>
        <end position="128"/>
    </location>
</feature>
<dbReference type="Pfam" id="PF17919">
    <property type="entry name" value="RT_RNaseH_2"/>
    <property type="match status" value="1"/>
</dbReference>
<dbReference type="EMBL" id="JARBHB010000001">
    <property type="protein sequence ID" value="KAJ8896492.1"/>
    <property type="molecule type" value="Genomic_DNA"/>
</dbReference>
<dbReference type="Gene3D" id="1.10.340.70">
    <property type="match status" value="1"/>
</dbReference>
<evidence type="ECO:0000313" key="6">
    <source>
        <dbReference type="Proteomes" id="UP001159363"/>
    </source>
</evidence>
<proteinExistence type="predicted"/>
<gene>
    <name evidence="5" type="ORF">PR048_001836</name>
</gene>
<dbReference type="InterPro" id="IPR041577">
    <property type="entry name" value="RT_RNaseH_2"/>
</dbReference>
<reference evidence="5 6" key="1">
    <citation type="submission" date="2023-02" db="EMBL/GenBank/DDBJ databases">
        <title>LHISI_Scaffold_Assembly.</title>
        <authorList>
            <person name="Stuart O.P."/>
            <person name="Cleave R."/>
            <person name="Magrath M.J.L."/>
            <person name="Mikheyev A.S."/>
        </authorList>
    </citation>
    <scope>NUCLEOTIDE SEQUENCE [LARGE SCALE GENOMIC DNA]</scope>
    <source>
        <strain evidence="5">Daus_M_001</strain>
        <tissue evidence="5">Leg muscle</tissue>
    </source>
</reference>
<dbReference type="InterPro" id="IPR041588">
    <property type="entry name" value="Integrase_H2C2"/>
</dbReference>
<name>A0ABQ9IIG1_9NEOP</name>
<dbReference type="CDD" id="cd09274">
    <property type="entry name" value="RNase_HI_RT_Ty3"/>
    <property type="match status" value="1"/>
</dbReference>
<dbReference type="Pfam" id="PF17921">
    <property type="entry name" value="Integrase_H2C2"/>
    <property type="match status" value="1"/>
</dbReference>
<organism evidence="5 6">
    <name type="scientific">Dryococelus australis</name>
    <dbReference type="NCBI Taxonomy" id="614101"/>
    <lineage>
        <taxon>Eukaryota</taxon>
        <taxon>Metazoa</taxon>
        <taxon>Ecdysozoa</taxon>
        <taxon>Arthropoda</taxon>
        <taxon>Hexapoda</taxon>
        <taxon>Insecta</taxon>
        <taxon>Pterygota</taxon>
        <taxon>Neoptera</taxon>
        <taxon>Polyneoptera</taxon>
        <taxon>Phasmatodea</taxon>
        <taxon>Verophasmatodea</taxon>
        <taxon>Anareolatae</taxon>
        <taxon>Phasmatidae</taxon>
        <taxon>Eurycanthinae</taxon>
        <taxon>Dryococelus</taxon>
    </lineage>
</organism>
<dbReference type="PANTHER" id="PTHR37984">
    <property type="entry name" value="PROTEIN CBG26694"/>
    <property type="match status" value="1"/>
</dbReference>
<dbReference type="Proteomes" id="UP001159363">
    <property type="component" value="Chromosome 1"/>
</dbReference>
<dbReference type="InterPro" id="IPR043502">
    <property type="entry name" value="DNA/RNA_pol_sf"/>
</dbReference>
<evidence type="ECO:0000259" key="4">
    <source>
        <dbReference type="Pfam" id="PF17921"/>
    </source>
</evidence>
<keyword evidence="2" id="KW-0511">Multifunctional enzyme</keyword>
<feature type="domain" description="Integrase zinc-binding" evidence="4">
    <location>
        <begin position="240"/>
        <end position="294"/>
    </location>
</feature>